<dbReference type="RefSeq" id="WP_184579454.1">
    <property type="nucleotide sequence ID" value="NZ_JACHJL010000028.1"/>
</dbReference>
<feature type="compositionally biased region" description="Basic and acidic residues" evidence="1">
    <location>
        <begin position="157"/>
        <end position="179"/>
    </location>
</feature>
<keyword evidence="2" id="KW-0732">Signal</keyword>
<dbReference type="EMBL" id="JACHJL010000028">
    <property type="protein sequence ID" value="MBB5939816.1"/>
    <property type="molecule type" value="Genomic_DNA"/>
</dbReference>
<name>A0A7W9QGR3_9ACTN</name>
<feature type="region of interest" description="Disordered" evidence="1">
    <location>
        <begin position="22"/>
        <end position="74"/>
    </location>
</feature>
<feature type="compositionally biased region" description="Polar residues" evidence="1">
    <location>
        <begin position="133"/>
        <end position="142"/>
    </location>
</feature>
<feature type="region of interest" description="Disordered" evidence="1">
    <location>
        <begin position="106"/>
        <end position="184"/>
    </location>
</feature>
<feature type="signal peptide" evidence="2">
    <location>
        <begin position="1"/>
        <end position="24"/>
    </location>
</feature>
<comment type="caution">
    <text evidence="3">The sequence shown here is derived from an EMBL/GenBank/DDBJ whole genome shotgun (WGS) entry which is preliminary data.</text>
</comment>
<accession>A0A7W9QGR3</accession>
<gene>
    <name evidence="3" type="ORF">FHS42_006912</name>
</gene>
<evidence type="ECO:0000313" key="3">
    <source>
        <dbReference type="EMBL" id="MBB5939816.1"/>
    </source>
</evidence>
<evidence type="ECO:0000313" key="4">
    <source>
        <dbReference type="Proteomes" id="UP000588098"/>
    </source>
</evidence>
<proteinExistence type="predicted"/>
<evidence type="ECO:0000256" key="1">
    <source>
        <dbReference type="SAM" id="MobiDB-lite"/>
    </source>
</evidence>
<evidence type="ECO:0008006" key="5">
    <source>
        <dbReference type="Google" id="ProtNLM"/>
    </source>
</evidence>
<feature type="compositionally biased region" description="Low complexity" evidence="1">
    <location>
        <begin position="36"/>
        <end position="59"/>
    </location>
</feature>
<reference evidence="3 4" key="1">
    <citation type="submission" date="2020-08" db="EMBL/GenBank/DDBJ databases">
        <title>Genomic Encyclopedia of Type Strains, Phase III (KMG-III): the genomes of soil and plant-associated and newly described type strains.</title>
        <authorList>
            <person name="Whitman W."/>
        </authorList>
    </citation>
    <scope>NUCLEOTIDE SEQUENCE [LARGE SCALE GENOMIC DNA]</scope>
    <source>
        <strain evidence="3 4">CECT 8305</strain>
    </source>
</reference>
<keyword evidence="4" id="KW-1185">Reference proteome</keyword>
<protein>
    <recommendedName>
        <fullName evidence="5">Flp pilus assembly protein RcpC/CpaB domain-containing protein</fullName>
    </recommendedName>
</protein>
<organism evidence="3 4">
    <name type="scientific">Streptomyces zagrosensis</name>
    <dbReference type="NCBI Taxonomy" id="1042984"/>
    <lineage>
        <taxon>Bacteria</taxon>
        <taxon>Bacillati</taxon>
        <taxon>Actinomycetota</taxon>
        <taxon>Actinomycetes</taxon>
        <taxon>Kitasatosporales</taxon>
        <taxon>Streptomycetaceae</taxon>
        <taxon>Streptomyces</taxon>
    </lineage>
</organism>
<feature type="chain" id="PRO_5030791979" description="Flp pilus assembly protein RcpC/CpaB domain-containing protein" evidence="2">
    <location>
        <begin position="25"/>
        <end position="238"/>
    </location>
</feature>
<dbReference type="Proteomes" id="UP000588098">
    <property type="component" value="Unassembled WGS sequence"/>
</dbReference>
<evidence type="ECO:0000256" key="2">
    <source>
        <dbReference type="SAM" id="SignalP"/>
    </source>
</evidence>
<dbReference type="AlphaFoldDB" id="A0A7W9QGR3"/>
<feature type="compositionally biased region" description="Low complexity" evidence="1">
    <location>
        <begin position="120"/>
        <end position="132"/>
    </location>
</feature>
<sequence length="238" mass="23647">MLRKRRRTAAIGLAAAAAATAAVAAGPAGDDHRPGRPASSAPASSPAPPSSGASPPSASVGAERGRSSDGLLAAPIRIADAEVVRLLRPGDRVDVLATTPEIGWTSASINRPMTGPAGPPAVGAASGRPGSSTGFTGSTNPADSIGPTSSTPDESSPDTRDDRPGTRADRTDTESEHPDIGAPTGARVIARAARVAEVPKLRDAAAGDGALVVLSVPRETATALVSTGLTARLAVLRR</sequence>